<gene>
    <name evidence="1" type="ORF">GLP15_2010</name>
</gene>
<organism evidence="1 2">
    <name type="scientific">Giardia intestinalis (strain P15)</name>
    <name type="common">Giardia lamblia</name>
    <dbReference type="NCBI Taxonomy" id="658858"/>
    <lineage>
        <taxon>Eukaryota</taxon>
        <taxon>Metamonada</taxon>
        <taxon>Diplomonadida</taxon>
        <taxon>Hexamitidae</taxon>
        <taxon>Giardiinae</taxon>
        <taxon>Giardia</taxon>
    </lineage>
</organism>
<dbReference type="EMBL" id="ACVC01000093">
    <property type="protein sequence ID" value="EFO64501.1"/>
    <property type="molecule type" value="Genomic_DNA"/>
</dbReference>
<sequence length="173" mass="20325">MSLSLLSMKTSHWQYRRPTKQHMSWDYFELLNLYRAITFAGLNYLSNDGLPEDDLVIEQFYALKRDYVKKFEPLAIYQMYRAQVQRTLLLGVNHDWMTSLLSIVFRLLRAEACIPHEKIVAVINSLTNHVCGYIKENAEHRISGFLERWSLSNSVLPSRCPSAHFKRATREQI</sequence>
<dbReference type="Proteomes" id="UP000008974">
    <property type="component" value="Unassembled WGS sequence"/>
</dbReference>
<comment type="caution">
    <text evidence="1">The sequence shown here is derived from an EMBL/GenBank/DDBJ whole genome shotgun (WGS) entry which is preliminary data.</text>
</comment>
<reference evidence="1 2" key="1">
    <citation type="journal article" date="2010" name="BMC Genomics">
        <title>Genome analysis and comparative genomics of a Giardia intestinalis assemblage E isolate.</title>
        <authorList>
            <person name="Jerlstrom-Hultqvist J."/>
            <person name="Franzen O."/>
            <person name="Ankarklev J."/>
            <person name="Xu F."/>
            <person name="Nohynkova E."/>
            <person name="Andersson J.O."/>
            <person name="Svard S.G."/>
            <person name="Andersson B."/>
        </authorList>
    </citation>
    <scope>NUCLEOTIDE SEQUENCE [LARGE SCALE GENOMIC DNA]</scope>
    <source>
        <strain evidence="1 2">P15</strain>
    </source>
</reference>
<dbReference type="AlphaFoldDB" id="E1EZ70"/>
<evidence type="ECO:0000313" key="2">
    <source>
        <dbReference type="Proteomes" id="UP000008974"/>
    </source>
</evidence>
<name>E1EZ70_GIAIA</name>
<dbReference type="OrthoDB" id="10249801at2759"/>
<evidence type="ECO:0000313" key="1">
    <source>
        <dbReference type="EMBL" id="EFO64501.1"/>
    </source>
</evidence>
<dbReference type="OMA" id="SHWQYRR"/>
<proteinExistence type="predicted"/>
<protein>
    <submittedName>
        <fullName evidence="1">Uncharacterized protein</fullName>
    </submittedName>
</protein>
<dbReference type="VEuPathDB" id="GiardiaDB:GLP15_2010"/>
<accession>E1EZ70</accession>